<name>A0A929KSN8_9SPHI</name>
<keyword evidence="4" id="KW-1133">Transmembrane helix</keyword>
<keyword evidence="4" id="KW-0472">Membrane</keyword>
<sequence length="415" mass="45578">MDKAIPQEVILQKKKKNIYIIIVAVIVLAALIWALRVWLNPSVSRADITTATVTTGNIENTLNASGEVLPEFEEILTSPINASIKSALMDAGSNVKPGQSIITLDKAATETEYEKLKFQLETKENEIAKLKLDVNKSFYDIKSNNDIKQLRISSLADAVENAKRLFKAGGGTREGIEQAELNLKVAQLEKKQLENEIKSKQQTMQIEIHEAEIAAKIQRSDLNELKRKLDLASIVATRNGVITYVNKNIGAPITVGQTLARIADLGSFKVAGTMSDEYADQLHSSLPVIVRIGDTIMRGHVANVSPSVQNGIVSFDIQLDIRNNKALRPNMKVDVYVVTASHNKVTVVANGPAFKGPATQDVFVVNKDKAERRTVHIGLTNFDNVEILDGLKPGDVVITTNMSEYKNSKQLSIKD</sequence>
<comment type="caution">
    <text evidence="6">The sequence shown here is derived from an EMBL/GenBank/DDBJ whole genome shotgun (WGS) entry which is preliminary data.</text>
</comment>
<gene>
    <name evidence="6" type="ORF">IRJ16_02835</name>
</gene>
<protein>
    <submittedName>
        <fullName evidence="6">HlyD family efflux transporter periplasmic adaptor subunit</fullName>
    </submittedName>
</protein>
<dbReference type="Gene3D" id="2.40.30.170">
    <property type="match status" value="1"/>
</dbReference>
<dbReference type="Gene3D" id="1.10.287.470">
    <property type="entry name" value="Helix hairpin bin"/>
    <property type="match status" value="1"/>
</dbReference>
<evidence type="ECO:0000256" key="2">
    <source>
        <dbReference type="ARBA" id="ARBA00023054"/>
    </source>
</evidence>
<evidence type="ECO:0000259" key="5">
    <source>
        <dbReference type="Pfam" id="PF25967"/>
    </source>
</evidence>
<evidence type="ECO:0000256" key="1">
    <source>
        <dbReference type="ARBA" id="ARBA00004196"/>
    </source>
</evidence>
<evidence type="ECO:0000313" key="7">
    <source>
        <dbReference type="Proteomes" id="UP000622475"/>
    </source>
</evidence>
<dbReference type="GO" id="GO:0030313">
    <property type="term" value="C:cell envelope"/>
    <property type="evidence" value="ECO:0007669"/>
    <property type="project" value="UniProtKB-SubCell"/>
</dbReference>
<dbReference type="AlphaFoldDB" id="A0A929KSN8"/>
<feature type="domain" description="Multidrug resistance protein MdtA-like C-terminal permuted SH3" evidence="5">
    <location>
        <begin position="362"/>
        <end position="401"/>
    </location>
</feature>
<feature type="coiled-coil region" evidence="3">
    <location>
        <begin position="176"/>
        <end position="228"/>
    </location>
</feature>
<keyword evidence="2 3" id="KW-0175">Coiled coil</keyword>
<dbReference type="RefSeq" id="WP_194109996.1">
    <property type="nucleotide sequence ID" value="NZ_JADFFL010000001.1"/>
</dbReference>
<dbReference type="SUPFAM" id="SSF111369">
    <property type="entry name" value="HlyD-like secretion proteins"/>
    <property type="match status" value="1"/>
</dbReference>
<dbReference type="Gene3D" id="2.40.50.100">
    <property type="match status" value="1"/>
</dbReference>
<dbReference type="PANTHER" id="PTHR32347:SF14">
    <property type="entry name" value="EFFLUX SYSTEM COMPONENT YKNX-RELATED"/>
    <property type="match status" value="1"/>
</dbReference>
<evidence type="ECO:0000256" key="4">
    <source>
        <dbReference type="SAM" id="Phobius"/>
    </source>
</evidence>
<feature type="transmembrane region" description="Helical" evidence="4">
    <location>
        <begin position="18"/>
        <end position="39"/>
    </location>
</feature>
<dbReference type="Pfam" id="PF25967">
    <property type="entry name" value="RND-MFP_C"/>
    <property type="match status" value="1"/>
</dbReference>
<evidence type="ECO:0000256" key="3">
    <source>
        <dbReference type="SAM" id="Coils"/>
    </source>
</evidence>
<reference evidence="6" key="1">
    <citation type="submission" date="2020-10" db="EMBL/GenBank/DDBJ databases">
        <title>Mucilaginibacter mali sp. nov., isolated from rhizosphere soil of apple orchard.</title>
        <authorList>
            <person name="Lee J.-S."/>
            <person name="Kim H.S."/>
            <person name="Kim J.-S."/>
        </authorList>
    </citation>
    <scope>NUCLEOTIDE SEQUENCE</scope>
    <source>
        <strain evidence="6">KCTC 22746</strain>
    </source>
</reference>
<accession>A0A929KSN8</accession>
<proteinExistence type="predicted"/>
<dbReference type="InterPro" id="IPR058627">
    <property type="entry name" value="MdtA-like_C"/>
</dbReference>
<dbReference type="PANTHER" id="PTHR32347">
    <property type="entry name" value="EFFLUX SYSTEM COMPONENT YKNX-RELATED"/>
    <property type="match status" value="1"/>
</dbReference>
<keyword evidence="4" id="KW-0812">Transmembrane</keyword>
<dbReference type="EMBL" id="JADFFL010000001">
    <property type="protein sequence ID" value="MBE9660806.1"/>
    <property type="molecule type" value="Genomic_DNA"/>
</dbReference>
<dbReference type="InterPro" id="IPR050465">
    <property type="entry name" value="UPF0194_transport"/>
</dbReference>
<keyword evidence="7" id="KW-1185">Reference proteome</keyword>
<comment type="subcellular location">
    <subcellularLocation>
        <location evidence="1">Cell envelope</location>
    </subcellularLocation>
</comment>
<dbReference type="Proteomes" id="UP000622475">
    <property type="component" value="Unassembled WGS sequence"/>
</dbReference>
<feature type="coiled-coil region" evidence="3">
    <location>
        <begin position="106"/>
        <end position="133"/>
    </location>
</feature>
<organism evidence="6 7">
    <name type="scientific">Mucilaginibacter myungsuensis</name>
    <dbReference type="NCBI Taxonomy" id="649104"/>
    <lineage>
        <taxon>Bacteria</taxon>
        <taxon>Pseudomonadati</taxon>
        <taxon>Bacteroidota</taxon>
        <taxon>Sphingobacteriia</taxon>
        <taxon>Sphingobacteriales</taxon>
        <taxon>Sphingobacteriaceae</taxon>
        <taxon>Mucilaginibacter</taxon>
    </lineage>
</organism>
<evidence type="ECO:0000313" key="6">
    <source>
        <dbReference type="EMBL" id="MBE9660806.1"/>
    </source>
</evidence>
<dbReference type="Gene3D" id="2.40.420.20">
    <property type="match status" value="1"/>
</dbReference>